<dbReference type="EMBL" id="FNRQ01000005">
    <property type="protein sequence ID" value="SEB00728.1"/>
    <property type="molecule type" value="Genomic_DNA"/>
</dbReference>
<dbReference type="Pfam" id="PF05954">
    <property type="entry name" value="Phage_GPD"/>
    <property type="match status" value="1"/>
</dbReference>
<proteinExistence type="predicted"/>
<dbReference type="RefSeq" id="WP_143130436.1">
    <property type="nucleotide sequence ID" value="NZ_FNRQ01000005.1"/>
</dbReference>
<protein>
    <submittedName>
        <fullName evidence="1">Type VI secretion system secreted protein VgrG</fullName>
    </submittedName>
</protein>
<evidence type="ECO:0000313" key="1">
    <source>
        <dbReference type="EMBL" id="SEB00728.1"/>
    </source>
</evidence>
<sequence length="125" mass="14346">MTGMDEAGRRIDGWAAVTGRQPYHLEVLGEERINDISVVSFRIVEKMGQPYRINLVATHLQRLKRDVILGHEARFRMVPEDGSEPRVFWGRITRFSHTKTTVDLSSYEIVIEPHIGCLTPRTTQT</sequence>
<dbReference type="OrthoDB" id="1907165at2"/>
<gene>
    <name evidence="1" type="ORF">SAMN05192564_10588</name>
</gene>
<dbReference type="Gene3D" id="2.30.110.50">
    <property type="match status" value="1"/>
</dbReference>
<dbReference type="STRING" id="83784.SAMN05192564_10588"/>
<organism evidence="1 2">
    <name type="scientific">Paraburkholderia sartisoli</name>
    <dbReference type="NCBI Taxonomy" id="83784"/>
    <lineage>
        <taxon>Bacteria</taxon>
        <taxon>Pseudomonadati</taxon>
        <taxon>Pseudomonadota</taxon>
        <taxon>Betaproteobacteria</taxon>
        <taxon>Burkholderiales</taxon>
        <taxon>Burkholderiaceae</taxon>
        <taxon>Paraburkholderia</taxon>
    </lineage>
</organism>
<name>A0A1H4FVS0_9BURK</name>
<reference evidence="2" key="1">
    <citation type="submission" date="2016-10" db="EMBL/GenBank/DDBJ databases">
        <authorList>
            <person name="Varghese N."/>
            <person name="Submissions S."/>
        </authorList>
    </citation>
    <scope>NUCLEOTIDE SEQUENCE [LARGE SCALE GENOMIC DNA]</scope>
    <source>
        <strain evidence="2">LMG 24000</strain>
    </source>
</reference>
<evidence type="ECO:0000313" key="2">
    <source>
        <dbReference type="Proteomes" id="UP000198638"/>
    </source>
</evidence>
<keyword evidence="2" id="KW-1185">Reference proteome</keyword>
<accession>A0A1H4FVS0</accession>
<dbReference type="SUPFAM" id="SSF69279">
    <property type="entry name" value="Phage tail proteins"/>
    <property type="match status" value="1"/>
</dbReference>
<dbReference type="AlphaFoldDB" id="A0A1H4FVS0"/>
<dbReference type="Proteomes" id="UP000198638">
    <property type="component" value="Unassembled WGS sequence"/>
</dbReference>